<dbReference type="CDD" id="cd00371">
    <property type="entry name" value="HMA"/>
    <property type="match status" value="1"/>
</dbReference>
<evidence type="ECO:0000313" key="4">
    <source>
        <dbReference type="Proteomes" id="UP001320513"/>
    </source>
</evidence>
<dbReference type="SUPFAM" id="SSF55008">
    <property type="entry name" value="HMA, heavy metal-associated domain"/>
    <property type="match status" value="1"/>
</dbReference>
<gene>
    <name evidence="3" type="ORF">AUC61_19740</name>
</gene>
<name>A0ABS9ZMH5_9PSED</name>
<dbReference type="InterPro" id="IPR006121">
    <property type="entry name" value="HMA_dom"/>
</dbReference>
<dbReference type="RefSeq" id="WP_122662547.1">
    <property type="nucleotide sequence ID" value="NZ_LOHG01000013.1"/>
</dbReference>
<dbReference type="InterPro" id="IPR017969">
    <property type="entry name" value="Heavy-metal-associated_CS"/>
</dbReference>
<evidence type="ECO:0000313" key="3">
    <source>
        <dbReference type="EMBL" id="MCI8211769.1"/>
    </source>
</evidence>
<dbReference type="Proteomes" id="UP001320513">
    <property type="component" value="Unassembled WGS sequence"/>
</dbReference>
<evidence type="ECO:0000256" key="1">
    <source>
        <dbReference type="ARBA" id="ARBA00022723"/>
    </source>
</evidence>
<dbReference type="PROSITE" id="PS50846">
    <property type="entry name" value="HMA_2"/>
    <property type="match status" value="1"/>
</dbReference>
<dbReference type="EMBL" id="LOHG01000013">
    <property type="protein sequence ID" value="MCI8211769.1"/>
    <property type="molecule type" value="Genomic_DNA"/>
</dbReference>
<proteinExistence type="predicted"/>
<protein>
    <submittedName>
        <fullName evidence="3">Copper resistance protein CopZ</fullName>
    </submittedName>
</protein>
<feature type="domain" description="HMA" evidence="2">
    <location>
        <begin position="1"/>
        <end position="63"/>
    </location>
</feature>
<keyword evidence="1" id="KW-0479">Metal-binding</keyword>
<keyword evidence="4" id="KW-1185">Reference proteome</keyword>
<dbReference type="InterPro" id="IPR036163">
    <property type="entry name" value="HMA_dom_sf"/>
</dbReference>
<dbReference type="Pfam" id="PF00403">
    <property type="entry name" value="HMA"/>
    <property type="match status" value="1"/>
</dbReference>
<comment type="caution">
    <text evidence="3">The sequence shown here is derived from an EMBL/GenBank/DDBJ whole genome shotgun (WGS) entry which is preliminary data.</text>
</comment>
<organism evidence="3 4">
    <name type="scientific">Pseudomonas maioricensis</name>
    <dbReference type="NCBI Taxonomy" id="1766623"/>
    <lineage>
        <taxon>Bacteria</taxon>
        <taxon>Pseudomonadati</taxon>
        <taxon>Pseudomonadota</taxon>
        <taxon>Gammaproteobacteria</taxon>
        <taxon>Pseudomonadales</taxon>
        <taxon>Pseudomonadaceae</taxon>
        <taxon>Pseudomonas</taxon>
    </lineage>
</organism>
<accession>A0ABS9ZMH5</accession>
<dbReference type="Gene3D" id="3.30.70.100">
    <property type="match status" value="1"/>
</dbReference>
<reference evidence="3 4" key="1">
    <citation type="submission" date="2015-12" db="EMBL/GenBank/DDBJ databases">
        <title>Phylogenomics in the description of a new species in the Pseudomonas syringae group.</title>
        <authorList>
            <person name="Busquets A."/>
            <person name="Gomila M."/>
            <person name="Beiki F."/>
            <person name="Rahimian H."/>
            <person name="Mulet M."/>
            <person name="Sanchez D."/>
            <person name="Garcia-Valdes E."/>
            <person name="Lalucat J."/>
        </authorList>
    </citation>
    <scope>NUCLEOTIDE SEQUENCE [LARGE SCALE GENOMIC DNA]</scope>
    <source>
        <strain evidence="3 4">S25</strain>
    </source>
</reference>
<dbReference type="PROSITE" id="PS01047">
    <property type="entry name" value="HMA_1"/>
    <property type="match status" value="1"/>
</dbReference>
<sequence length="67" mass="7101">MQRFNVQGMTCGHCVKAVTSAIKDRDPSALVQIDLPTGEVIVESDLAAQEVVGLIGEEGYQAQVVQG</sequence>
<evidence type="ECO:0000259" key="2">
    <source>
        <dbReference type="PROSITE" id="PS50846"/>
    </source>
</evidence>